<feature type="binding site" evidence="4">
    <location>
        <position position="59"/>
    </location>
    <ligand>
        <name>substrate</name>
    </ligand>
</feature>
<dbReference type="GO" id="GO:0009396">
    <property type="term" value="P:folic acid-containing compound biosynthetic process"/>
    <property type="evidence" value="ECO:0007669"/>
    <property type="project" value="TreeGrafter"/>
</dbReference>
<dbReference type="Proteomes" id="UP000318065">
    <property type="component" value="Chromosome"/>
</dbReference>
<keyword evidence="3 4" id="KW-0067">ATP-binding</keyword>
<organism evidence="6 7">
    <name type="scientific">Rubrobacter xylanophilus</name>
    <dbReference type="NCBI Taxonomy" id="49319"/>
    <lineage>
        <taxon>Bacteria</taxon>
        <taxon>Bacillati</taxon>
        <taxon>Actinomycetota</taxon>
        <taxon>Rubrobacteria</taxon>
        <taxon>Rubrobacterales</taxon>
        <taxon>Rubrobacteraceae</taxon>
        <taxon>Rubrobacter</taxon>
    </lineage>
</organism>
<dbReference type="GO" id="GO:0046872">
    <property type="term" value="F:metal ion binding"/>
    <property type="evidence" value="ECO:0007669"/>
    <property type="project" value="UniProtKB-KW"/>
</dbReference>
<dbReference type="PANTHER" id="PTHR23407">
    <property type="entry name" value="ATPASE INHIBITOR/5-FORMYLTETRAHYDROFOLATE CYCLO-LIGASE"/>
    <property type="match status" value="1"/>
</dbReference>
<accession>A0A510HHP6</accession>
<keyword evidence="6" id="KW-0436">Ligase</keyword>
<sequence>MGEVGGSKSGIRSEVLRRREALGGLLRGRLGEEILGRVRGLEEYRAAGVVLAYAGVGSELDTAGFLRGVIGSGRRLVLPRVNREERRLELYEVEDPGRDLVPGVWGIPEPDPERTRRVGFEEVEFVLVPGVAFDRRGGRLGHGAGYYDRLLGGARSLPPLVGAAFEVQIVECVPMEPHDVFVDLVVTERGVWHRERR</sequence>
<dbReference type="PANTHER" id="PTHR23407:SF1">
    <property type="entry name" value="5-FORMYLTETRAHYDROFOLATE CYCLO-LIGASE"/>
    <property type="match status" value="1"/>
</dbReference>
<dbReference type="AlphaFoldDB" id="A0A510HHP6"/>
<dbReference type="EMBL" id="AP019791">
    <property type="protein sequence ID" value="BBL78785.1"/>
    <property type="molecule type" value="Genomic_DNA"/>
</dbReference>
<keyword evidence="7" id="KW-1185">Reference proteome</keyword>
<keyword evidence="2 4" id="KW-0547">Nucleotide-binding</keyword>
<name>A0A510HHP6_9ACTN</name>
<gene>
    <name evidence="6" type="ORF">RxyAA322_06390</name>
</gene>
<evidence type="ECO:0000256" key="4">
    <source>
        <dbReference type="PIRSR" id="PIRSR006806-1"/>
    </source>
</evidence>
<comment type="cofactor">
    <cofactor evidence="5">
        <name>Mg(2+)</name>
        <dbReference type="ChEBI" id="CHEBI:18420"/>
    </cofactor>
</comment>
<evidence type="ECO:0000313" key="7">
    <source>
        <dbReference type="Proteomes" id="UP000318065"/>
    </source>
</evidence>
<feature type="binding site" evidence="4">
    <location>
        <begin position="8"/>
        <end position="12"/>
    </location>
    <ligand>
        <name>ATP</name>
        <dbReference type="ChEBI" id="CHEBI:30616"/>
    </ligand>
</feature>
<dbReference type="InterPro" id="IPR037171">
    <property type="entry name" value="NagB/RpiA_transferase-like"/>
</dbReference>
<protein>
    <recommendedName>
        <fullName evidence="5">5-formyltetrahydrofolate cyclo-ligase</fullName>
        <ecNumber evidence="5">6.3.3.2</ecNumber>
    </recommendedName>
</protein>
<comment type="catalytic activity">
    <reaction evidence="5">
        <text>(6S)-5-formyl-5,6,7,8-tetrahydrofolate + ATP = (6R)-5,10-methenyltetrahydrofolate + ADP + phosphate</text>
        <dbReference type="Rhea" id="RHEA:10488"/>
        <dbReference type="ChEBI" id="CHEBI:30616"/>
        <dbReference type="ChEBI" id="CHEBI:43474"/>
        <dbReference type="ChEBI" id="CHEBI:57455"/>
        <dbReference type="ChEBI" id="CHEBI:57457"/>
        <dbReference type="ChEBI" id="CHEBI:456216"/>
        <dbReference type="EC" id="6.3.3.2"/>
    </reaction>
</comment>
<reference evidence="6" key="1">
    <citation type="journal article" date="2019" name="Microbiol. Resour. Announc.">
        <title>Complete Genome Sequence of Rubrobacter xylanophilus Strain AA3-22, Isolated from Arima Onsen in Japan.</title>
        <authorList>
            <person name="Tomariguchi N."/>
            <person name="Miyazaki K."/>
        </authorList>
    </citation>
    <scope>NUCLEOTIDE SEQUENCE [LARGE SCALE GENOMIC DNA]</scope>
    <source>
        <strain evidence="6">AA3-22</strain>
    </source>
</reference>
<evidence type="ECO:0000256" key="5">
    <source>
        <dbReference type="RuleBase" id="RU361279"/>
    </source>
</evidence>
<dbReference type="NCBIfam" id="TIGR02727">
    <property type="entry name" value="MTHFS_bact"/>
    <property type="match status" value="1"/>
</dbReference>
<keyword evidence="5" id="KW-0460">Magnesium</keyword>
<dbReference type="EC" id="6.3.3.2" evidence="5"/>
<dbReference type="InterPro" id="IPR002698">
    <property type="entry name" value="FTHF_cligase"/>
</dbReference>
<evidence type="ECO:0000256" key="1">
    <source>
        <dbReference type="ARBA" id="ARBA00010638"/>
    </source>
</evidence>
<proteinExistence type="inferred from homology"/>
<dbReference type="RefSeq" id="WP_172620650.1">
    <property type="nucleotide sequence ID" value="NZ_AP019791.1"/>
</dbReference>
<dbReference type="Pfam" id="PF01812">
    <property type="entry name" value="5-FTHF_cyc-lig"/>
    <property type="match status" value="1"/>
</dbReference>
<dbReference type="SUPFAM" id="SSF100950">
    <property type="entry name" value="NagB/RpiA/CoA transferase-like"/>
    <property type="match status" value="1"/>
</dbReference>
<evidence type="ECO:0000313" key="6">
    <source>
        <dbReference type="EMBL" id="BBL78785.1"/>
    </source>
</evidence>
<dbReference type="GO" id="GO:0005524">
    <property type="term" value="F:ATP binding"/>
    <property type="evidence" value="ECO:0007669"/>
    <property type="project" value="UniProtKB-KW"/>
</dbReference>
<dbReference type="InterPro" id="IPR024185">
    <property type="entry name" value="FTHF_cligase-like_sf"/>
</dbReference>
<keyword evidence="5" id="KW-0479">Metal-binding</keyword>
<dbReference type="PIRSF" id="PIRSF006806">
    <property type="entry name" value="FTHF_cligase"/>
    <property type="match status" value="1"/>
</dbReference>
<comment type="similarity">
    <text evidence="1 5">Belongs to the 5-formyltetrahydrofolate cyclo-ligase family.</text>
</comment>
<dbReference type="GO" id="GO:0035999">
    <property type="term" value="P:tetrahydrofolate interconversion"/>
    <property type="evidence" value="ECO:0007669"/>
    <property type="project" value="TreeGrafter"/>
</dbReference>
<evidence type="ECO:0000256" key="2">
    <source>
        <dbReference type="ARBA" id="ARBA00022741"/>
    </source>
</evidence>
<evidence type="ECO:0000256" key="3">
    <source>
        <dbReference type="ARBA" id="ARBA00022840"/>
    </source>
</evidence>
<dbReference type="Gene3D" id="3.40.50.10420">
    <property type="entry name" value="NagB/RpiA/CoA transferase-like"/>
    <property type="match status" value="1"/>
</dbReference>
<feature type="binding site" evidence="4">
    <location>
        <begin position="139"/>
        <end position="147"/>
    </location>
    <ligand>
        <name>ATP</name>
        <dbReference type="ChEBI" id="CHEBI:30616"/>
    </ligand>
</feature>
<dbReference type="GO" id="GO:0030272">
    <property type="term" value="F:5-formyltetrahydrofolate cyclo-ligase activity"/>
    <property type="evidence" value="ECO:0007669"/>
    <property type="project" value="UniProtKB-EC"/>
</dbReference>